<evidence type="ECO:0000256" key="3">
    <source>
        <dbReference type="ARBA" id="ARBA00009677"/>
    </source>
</evidence>
<evidence type="ECO:0000313" key="11">
    <source>
        <dbReference type="EMBL" id="RKD76515.1"/>
    </source>
</evidence>
<organism evidence="11 12">
    <name type="scientific">Sinobaca qinghaiensis</name>
    <dbReference type="NCBI Taxonomy" id="342944"/>
    <lineage>
        <taxon>Bacteria</taxon>
        <taxon>Bacillati</taxon>
        <taxon>Bacillota</taxon>
        <taxon>Bacilli</taxon>
        <taxon>Bacillales</taxon>
        <taxon>Sporolactobacillaceae</taxon>
        <taxon>Sinobaca</taxon>
    </lineage>
</organism>
<dbReference type="GO" id="GO:0044780">
    <property type="term" value="P:bacterial-type flagellum assembly"/>
    <property type="evidence" value="ECO:0007669"/>
    <property type="project" value="InterPro"/>
</dbReference>
<keyword evidence="11" id="KW-0966">Cell projection</keyword>
<dbReference type="GO" id="GO:0009424">
    <property type="term" value="C:bacterial-type flagellum hook"/>
    <property type="evidence" value="ECO:0007669"/>
    <property type="project" value="UniProtKB-UniRule"/>
</dbReference>
<evidence type="ECO:0000256" key="7">
    <source>
        <dbReference type="RuleBase" id="RU362065"/>
    </source>
</evidence>
<reference evidence="11 12" key="1">
    <citation type="submission" date="2018-09" db="EMBL/GenBank/DDBJ databases">
        <title>Genomic Encyclopedia of Archaeal and Bacterial Type Strains, Phase II (KMG-II): from individual species to whole genera.</title>
        <authorList>
            <person name="Goeker M."/>
        </authorList>
    </citation>
    <scope>NUCLEOTIDE SEQUENCE [LARGE SCALE GENOMIC DNA]</scope>
    <source>
        <strain evidence="11 12">DSM 17008</strain>
    </source>
</reference>
<name>A0A419V8U6_9BACL</name>
<keyword evidence="11" id="KW-0969">Cilium</keyword>
<feature type="domain" description="Flagellar hook-associated protein FlgK helical" evidence="10">
    <location>
        <begin position="102"/>
        <end position="366"/>
    </location>
</feature>
<dbReference type="Proteomes" id="UP000285120">
    <property type="component" value="Unassembled WGS sequence"/>
</dbReference>
<feature type="domain" description="Flagellar basal body rod protein N-terminal" evidence="8">
    <location>
        <begin position="8"/>
        <end position="38"/>
    </location>
</feature>
<evidence type="ECO:0000313" key="12">
    <source>
        <dbReference type="Proteomes" id="UP000285120"/>
    </source>
</evidence>
<dbReference type="PRINTS" id="PR01005">
    <property type="entry name" value="FLGHOOKAP1"/>
</dbReference>
<evidence type="ECO:0000256" key="4">
    <source>
        <dbReference type="ARBA" id="ARBA00016244"/>
    </source>
</evidence>
<keyword evidence="11" id="KW-0282">Flagellum</keyword>
<keyword evidence="12" id="KW-1185">Reference proteome</keyword>
<evidence type="ECO:0000259" key="10">
    <source>
        <dbReference type="Pfam" id="PF22638"/>
    </source>
</evidence>
<dbReference type="NCBIfam" id="TIGR02492">
    <property type="entry name" value="flgK_ends"/>
    <property type="match status" value="1"/>
</dbReference>
<evidence type="ECO:0000256" key="2">
    <source>
        <dbReference type="ARBA" id="ARBA00004613"/>
    </source>
</evidence>
<dbReference type="Pfam" id="PF00460">
    <property type="entry name" value="Flg_bb_rod"/>
    <property type="match status" value="1"/>
</dbReference>
<feature type="domain" description="Flagellar basal-body/hook protein C-terminal" evidence="9">
    <location>
        <begin position="489"/>
        <end position="528"/>
    </location>
</feature>
<accession>A0A419V8U6</accession>
<evidence type="ECO:0000259" key="9">
    <source>
        <dbReference type="Pfam" id="PF06429"/>
    </source>
</evidence>
<dbReference type="PANTHER" id="PTHR30033:SF1">
    <property type="entry name" value="FLAGELLAR HOOK-ASSOCIATED PROTEIN 1"/>
    <property type="match status" value="1"/>
</dbReference>
<keyword evidence="5 7" id="KW-0964">Secreted</keyword>
<dbReference type="InterPro" id="IPR001444">
    <property type="entry name" value="Flag_bb_rod_N"/>
</dbReference>
<dbReference type="GO" id="GO:0005198">
    <property type="term" value="F:structural molecule activity"/>
    <property type="evidence" value="ECO:0007669"/>
    <property type="project" value="UniProtKB-UniRule"/>
</dbReference>
<sequence length="535" mass="58163">MYSTFHGLETAKRAMTAQQSALQTTGHNIANANTPGYTRQRVTMEAAQAFPKAAMNAPMIAGQMGTGVHTPFVERIREQYLDIQYRTETSKTEYWSTHASAMERMEDIMNEPSEHGLSNSVTQFWEAAQDVSVQPEDAGARSVMRQRGESLAETFRYIGDSLQANKLDVRTELDITEKEVNSLLSRINEVNTQIGKVEPHGQIPNDLYDVRDNLVDELSGMLSIEVVRNEGGSNAMAAAEGKMNIYATDGEGTRLFTLVDGQADAFKQMAVTTNPDQQHDPIDSLSFTWANAQAGTEPENAGDPGAVAVLNSDGKLKALVETYGYVDPATNEAKGTYPDMMNNLDIMAETFMTAFNDVHEAGWNLQDIENKTKGDDVAFFTIQQDRAELGAARSISLSSEIKGNLDLIAAASPAANADGAIAYSGDGSNARELAALKNVKLGFGEGPNTTIQSFYQGVIGEMAVKISEAGQKANTSDSLRSSADNRRMQVSSVSLDEEMVSMIQFQHAYNAAARNITSVDEMLDRIINNMGLVGR</sequence>
<keyword evidence="6 7" id="KW-0975">Bacterial flagellum</keyword>
<dbReference type="EMBL" id="RAPK01000006">
    <property type="protein sequence ID" value="RKD76515.1"/>
    <property type="molecule type" value="Genomic_DNA"/>
</dbReference>
<dbReference type="PANTHER" id="PTHR30033">
    <property type="entry name" value="FLAGELLAR HOOK-ASSOCIATED PROTEIN 1"/>
    <property type="match status" value="1"/>
</dbReference>
<protein>
    <recommendedName>
        <fullName evidence="4 7">Flagellar hook-associated protein 1</fullName>
        <shortName evidence="7">HAP1</shortName>
    </recommendedName>
</protein>
<dbReference type="Pfam" id="PF22638">
    <property type="entry name" value="FlgK_D1"/>
    <property type="match status" value="1"/>
</dbReference>
<dbReference type="Pfam" id="PF06429">
    <property type="entry name" value="Flg_bbr_C"/>
    <property type="match status" value="1"/>
</dbReference>
<dbReference type="InterPro" id="IPR053927">
    <property type="entry name" value="FlgK_helical"/>
</dbReference>
<comment type="similarity">
    <text evidence="3 7">Belongs to the flagella basal body rod proteins family.</text>
</comment>
<dbReference type="SUPFAM" id="SSF64518">
    <property type="entry name" value="Phase 1 flagellin"/>
    <property type="match status" value="1"/>
</dbReference>
<dbReference type="InterPro" id="IPR010930">
    <property type="entry name" value="Flg_bb/hook_C_dom"/>
</dbReference>
<dbReference type="GO" id="GO:0005576">
    <property type="term" value="C:extracellular region"/>
    <property type="evidence" value="ECO:0007669"/>
    <property type="project" value="UniProtKB-SubCell"/>
</dbReference>
<proteinExistence type="inferred from homology"/>
<evidence type="ECO:0000259" key="8">
    <source>
        <dbReference type="Pfam" id="PF00460"/>
    </source>
</evidence>
<evidence type="ECO:0000256" key="1">
    <source>
        <dbReference type="ARBA" id="ARBA00004365"/>
    </source>
</evidence>
<dbReference type="InterPro" id="IPR002371">
    <property type="entry name" value="FlgK"/>
</dbReference>
<evidence type="ECO:0000256" key="6">
    <source>
        <dbReference type="ARBA" id="ARBA00023143"/>
    </source>
</evidence>
<comment type="subcellular location">
    <subcellularLocation>
        <location evidence="1 7">Bacterial flagellum</location>
    </subcellularLocation>
    <subcellularLocation>
        <location evidence="2 7">Secreted</location>
    </subcellularLocation>
</comment>
<evidence type="ECO:0000256" key="5">
    <source>
        <dbReference type="ARBA" id="ARBA00022525"/>
    </source>
</evidence>
<gene>
    <name evidence="7" type="primary">flgK</name>
    <name evidence="11" type="ORF">ATL39_0734</name>
</gene>
<dbReference type="AlphaFoldDB" id="A0A419V8U6"/>
<comment type="caution">
    <text evidence="11">The sequence shown here is derived from an EMBL/GenBank/DDBJ whole genome shotgun (WGS) entry which is preliminary data.</text>
</comment>
<dbReference type="OrthoDB" id="9802553at2"/>
<dbReference type="RefSeq" id="WP_120191910.1">
    <property type="nucleotide sequence ID" value="NZ_RAPK01000006.1"/>
</dbReference>